<reference evidence="1 2" key="1">
    <citation type="submission" date="2016-06" db="EMBL/GenBank/DDBJ databases">
        <authorList>
            <person name="Kjaerup R.B."/>
            <person name="Dalgaard T.S."/>
            <person name="Juul-Madsen H.R."/>
        </authorList>
    </citation>
    <scope>NUCLEOTIDE SEQUENCE [LARGE SCALE GENOMIC DNA]</scope>
    <source>
        <strain evidence="1 2">1276495.2</strain>
    </source>
</reference>
<evidence type="ECO:0000313" key="2">
    <source>
        <dbReference type="Proteomes" id="UP000093925"/>
    </source>
</evidence>
<proteinExistence type="predicted"/>
<organism evidence="1 2">
    <name type="scientific">Mycobacterium asiaticum</name>
    <dbReference type="NCBI Taxonomy" id="1790"/>
    <lineage>
        <taxon>Bacteria</taxon>
        <taxon>Bacillati</taxon>
        <taxon>Actinomycetota</taxon>
        <taxon>Actinomycetes</taxon>
        <taxon>Mycobacteriales</taxon>
        <taxon>Mycobacteriaceae</taxon>
        <taxon>Mycobacterium</taxon>
    </lineage>
</organism>
<dbReference type="AlphaFoldDB" id="A0A1A3KMV1"/>
<protein>
    <submittedName>
        <fullName evidence="1">Uncharacterized protein</fullName>
    </submittedName>
</protein>
<comment type="caution">
    <text evidence="1">The sequence shown here is derived from an EMBL/GenBank/DDBJ whole genome shotgun (WGS) entry which is preliminary data.</text>
</comment>
<sequence>MKLVGAHDAAWHETPNGLAQHRHNSIDHRRRIGIGDFAQRKIAFGGIDSGQLIKACGDVANVLIAPVSAPECSLG</sequence>
<name>A0A1A3KMV1_MYCAS</name>
<dbReference type="Proteomes" id="UP000093925">
    <property type="component" value="Unassembled WGS sequence"/>
</dbReference>
<accession>A0A1A3KMV1</accession>
<evidence type="ECO:0000313" key="1">
    <source>
        <dbReference type="EMBL" id="OBJ86507.1"/>
    </source>
</evidence>
<dbReference type="EMBL" id="LZLM01000059">
    <property type="protein sequence ID" value="OBJ86507.1"/>
    <property type="molecule type" value="Genomic_DNA"/>
</dbReference>
<gene>
    <name evidence="1" type="ORF">A5640_11115</name>
</gene>